<evidence type="ECO:0000313" key="1">
    <source>
        <dbReference type="Proteomes" id="UP000035680"/>
    </source>
</evidence>
<dbReference type="WBParaSite" id="SVE_1286400.1">
    <property type="protein sequence ID" value="SVE_1286400.1"/>
    <property type="gene ID" value="SVE_1286400"/>
</dbReference>
<sequence>MLFTVNNYKRNKAHQDNDLSNFVEADTVFMNSISNSVYDFLVGMDFLQLLDAIIHALIEIVDFEEPSPNTLVNNAVLHTN</sequence>
<dbReference type="Proteomes" id="UP000035680">
    <property type="component" value="Unassembled WGS sequence"/>
</dbReference>
<accession>A0A0K0FRW1</accession>
<keyword evidence="1" id="KW-1185">Reference proteome</keyword>
<reference evidence="1" key="1">
    <citation type="submission" date="2014-07" db="EMBL/GenBank/DDBJ databases">
        <authorList>
            <person name="Martin A.A"/>
            <person name="De Silva N."/>
        </authorList>
    </citation>
    <scope>NUCLEOTIDE SEQUENCE</scope>
</reference>
<dbReference type="AlphaFoldDB" id="A0A0K0FRW1"/>
<name>A0A0K0FRW1_STRVS</name>
<reference evidence="2" key="2">
    <citation type="submission" date="2015-08" db="UniProtKB">
        <authorList>
            <consortium name="WormBaseParasite"/>
        </authorList>
    </citation>
    <scope>IDENTIFICATION</scope>
</reference>
<evidence type="ECO:0000313" key="2">
    <source>
        <dbReference type="WBParaSite" id="SVE_1286400.1"/>
    </source>
</evidence>
<protein>
    <submittedName>
        <fullName evidence="2">Gag-pol polyprotein</fullName>
    </submittedName>
</protein>
<organism evidence="1 2">
    <name type="scientific">Strongyloides venezuelensis</name>
    <name type="common">Threadworm</name>
    <dbReference type="NCBI Taxonomy" id="75913"/>
    <lineage>
        <taxon>Eukaryota</taxon>
        <taxon>Metazoa</taxon>
        <taxon>Ecdysozoa</taxon>
        <taxon>Nematoda</taxon>
        <taxon>Chromadorea</taxon>
        <taxon>Rhabditida</taxon>
        <taxon>Tylenchina</taxon>
        <taxon>Panagrolaimomorpha</taxon>
        <taxon>Strongyloidoidea</taxon>
        <taxon>Strongyloididae</taxon>
        <taxon>Strongyloides</taxon>
    </lineage>
</organism>
<proteinExistence type="predicted"/>